<evidence type="ECO:0000256" key="5">
    <source>
        <dbReference type="HAMAP-Rule" id="MF_00014"/>
    </source>
</evidence>
<feature type="domain" description="RimM N-terminal" evidence="6">
    <location>
        <begin position="9"/>
        <end position="90"/>
    </location>
</feature>
<comment type="function">
    <text evidence="5">An accessory protein needed during the final step in the assembly of 30S ribosomal subunit, possibly for assembly of the head region. Essential for efficient processing of 16S rRNA. May be needed both before and after RbfA during the maturation of 16S rRNA. It has affinity for free ribosomal 30S subunits but not for 70S ribosomes.</text>
</comment>
<comment type="subunit">
    <text evidence="5">Binds ribosomal protein uS19.</text>
</comment>
<dbReference type="GO" id="GO:0005737">
    <property type="term" value="C:cytoplasm"/>
    <property type="evidence" value="ECO:0007669"/>
    <property type="project" value="UniProtKB-SubCell"/>
</dbReference>
<dbReference type="EMBL" id="VUNB01000001">
    <property type="protein sequence ID" value="MST68004.1"/>
    <property type="molecule type" value="Genomic_DNA"/>
</dbReference>
<dbReference type="InterPro" id="IPR056792">
    <property type="entry name" value="PRC_RimM"/>
</dbReference>
<reference evidence="8" key="1">
    <citation type="submission" date="2019-09" db="EMBL/GenBank/DDBJ databases">
        <title>In-depth cultivation of the pig gut microbiome towards novel bacterial diversity and tailored functional studies.</title>
        <authorList>
            <person name="Wylensek D."/>
            <person name="Hitch T.C.A."/>
            <person name="Clavel T."/>
        </authorList>
    </citation>
    <scope>NUCLEOTIDE SEQUENCE</scope>
    <source>
        <strain evidence="8">RF-744-FAT-WT-3</strain>
    </source>
</reference>
<name>A0A6A8M866_9FIRM</name>
<dbReference type="InterPro" id="IPR011033">
    <property type="entry name" value="PRC_barrel-like_sf"/>
</dbReference>
<feature type="domain" description="Ribosome maturation factor RimM PRC barrel" evidence="7">
    <location>
        <begin position="102"/>
        <end position="166"/>
    </location>
</feature>
<comment type="subcellular location">
    <subcellularLocation>
        <location evidence="5">Cytoplasm</location>
    </subcellularLocation>
</comment>
<gene>
    <name evidence="5 8" type="primary">rimM</name>
    <name evidence="8" type="ORF">FYJ66_00040</name>
</gene>
<evidence type="ECO:0000256" key="1">
    <source>
        <dbReference type="ARBA" id="ARBA00022490"/>
    </source>
</evidence>
<protein>
    <recommendedName>
        <fullName evidence="5">Ribosome maturation factor RimM</fullName>
    </recommendedName>
</protein>
<dbReference type="NCBIfam" id="TIGR02273">
    <property type="entry name" value="16S_RimM"/>
    <property type="match status" value="1"/>
</dbReference>
<dbReference type="GO" id="GO:0043022">
    <property type="term" value="F:ribosome binding"/>
    <property type="evidence" value="ECO:0007669"/>
    <property type="project" value="InterPro"/>
</dbReference>
<evidence type="ECO:0000256" key="2">
    <source>
        <dbReference type="ARBA" id="ARBA00022517"/>
    </source>
</evidence>
<dbReference type="Gene3D" id="2.30.30.240">
    <property type="entry name" value="PRC-barrel domain"/>
    <property type="match status" value="1"/>
</dbReference>
<dbReference type="SUPFAM" id="SSF50346">
    <property type="entry name" value="PRC-barrel domain"/>
    <property type="match status" value="1"/>
</dbReference>
<keyword evidence="4 5" id="KW-0143">Chaperone</keyword>
<dbReference type="Pfam" id="PF01782">
    <property type="entry name" value="RimM"/>
    <property type="match status" value="1"/>
</dbReference>
<dbReference type="InterPro" id="IPR009000">
    <property type="entry name" value="Transl_B-barrel_sf"/>
</dbReference>
<dbReference type="InterPro" id="IPR036976">
    <property type="entry name" value="RimM_N_sf"/>
</dbReference>
<dbReference type="GO" id="GO:0042274">
    <property type="term" value="P:ribosomal small subunit biogenesis"/>
    <property type="evidence" value="ECO:0007669"/>
    <property type="project" value="UniProtKB-UniRule"/>
</dbReference>
<evidence type="ECO:0000256" key="3">
    <source>
        <dbReference type="ARBA" id="ARBA00022552"/>
    </source>
</evidence>
<evidence type="ECO:0000313" key="8">
    <source>
        <dbReference type="EMBL" id="MST68004.1"/>
    </source>
</evidence>
<comment type="domain">
    <text evidence="5">The PRC barrel domain binds ribosomal protein uS19.</text>
</comment>
<dbReference type="PANTHER" id="PTHR33692:SF1">
    <property type="entry name" value="RIBOSOME MATURATION FACTOR RIMM"/>
    <property type="match status" value="1"/>
</dbReference>
<dbReference type="SUPFAM" id="SSF50447">
    <property type="entry name" value="Translation proteins"/>
    <property type="match status" value="1"/>
</dbReference>
<comment type="similarity">
    <text evidence="5">Belongs to the RimM family.</text>
</comment>
<evidence type="ECO:0000259" key="7">
    <source>
        <dbReference type="Pfam" id="PF24986"/>
    </source>
</evidence>
<sequence length="172" mass="19331">MEDRKFVRMGRFTSSVGLKGEMKVTLYNEETVNFKKGAEVYLGVSGGKKPFTVRSVRNHNGTVIAALEGVADRNASDSLRNTEFFMDEEDLEELPEGYHYVEDLIGMKVYDLNSAREIGTVKDILTNTPQEVYVVEREDAGDVMIPAVENFVREIDTENEVIKVALIPGFLD</sequence>
<keyword evidence="1 5" id="KW-0963">Cytoplasm</keyword>
<dbReference type="InterPro" id="IPR011961">
    <property type="entry name" value="RimM"/>
</dbReference>
<keyword evidence="2 5" id="KW-0690">Ribosome biogenesis</keyword>
<dbReference type="RefSeq" id="WP_154571486.1">
    <property type="nucleotide sequence ID" value="NZ_VUNB01000001.1"/>
</dbReference>
<keyword evidence="3 5" id="KW-0698">rRNA processing</keyword>
<dbReference type="GO" id="GO:0006364">
    <property type="term" value="P:rRNA processing"/>
    <property type="evidence" value="ECO:0007669"/>
    <property type="project" value="UniProtKB-UniRule"/>
</dbReference>
<proteinExistence type="inferred from homology"/>
<dbReference type="Gene3D" id="2.40.30.60">
    <property type="entry name" value="RimM"/>
    <property type="match status" value="1"/>
</dbReference>
<dbReference type="PANTHER" id="PTHR33692">
    <property type="entry name" value="RIBOSOME MATURATION FACTOR RIMM"/>
    <property type="match status" value="1"/>
</dbReference>
<comment type="caution">
    <text evidence="8">The sequence shown here is derived from an EMBL/GenBank/DDBJ whole genome shotgun (WGS) entry which is preliminary data.</text>
</comment>
<dbReference type="HAMAP" id="MF_00014">
    <property type="entry name" value="Ribosome_mat_RimM"/>
    <property type="match status" value="1"/>
</dbReference>
<accession>A0A6A8M866</accession>
<organism evidence="8">
    <name type="scientific">Baileyella intestinalis</name>
    <dbReference type="NCBI Taxonomy" id="2606709"/>
    <lineage>
        <taxon>Bacteria</taxon>
        <taxon>Bacillati</taxon>
        <taxon>Bacillota</taxon>
        <taxon>Clostridia</taxon>
        <taxon>Peptostreptococcales</taxon>
        <taxon>Anaerovoracaceae</taxon>
        <taxon>Baileyella</taxon>
    </lineage>
</organism>
<evidence type="ECO:0000256" key="4">
    <source>
        <dbReference type="ARBA" id="ARBA00023186"/>
    </source>
</evidence>
<evidence type="ECO:0000259" key="6">
    <source>
        <dbReference type="Pfam" id="PF01782"/>
    </source>
</evidence>
<dbReference type="GO" id="GO:0005840">
    <property type="term" value="C:ribosome"/>
    <property type="evidence" value="ECO:0007669"/>
    <property type="project" value="InterPro"/>
</dbReference>
<dbReference type="AlphaFoldDB" id="A0A6A8M866"/>
<dbReference type="InterPro" id="IPR002676">
    <property type="entry name" value="RimM_N"/>
</dbReference>
<dbReference type="Pfam" id="PF24986">
    <property type="entry name" value="PRC_RimM"/>
    <property type="match status" value="1"/>
</dbReference>